<evidence type="ECO:0000313" key="5">
    <source>
        <dbReference type="EMBL" id="CAB3928139.1"/>
    </source>
</evidence>
<proteinExistence type="inferred from homology"/>
<evidence type="ECO:0000256" key="3">
    <source>
        <dbReference type="ARBA" id="ARBA00022777"/>
    </source>
</evidence>
<dbReference type="InterPro" id="IPR004381">
    <property type="entry name" value="Glycerate_kinase"/>
</dbReference>
<evidence type="ECO:0000256" key="2">
    <source>
        <dbReference type="ARBA" id="ARBA00022679"/>
    </source>
</evidence>
<dbReference type="EMBL" id="CADILG010000098">
    <property type="protein sequence ID" value="CAB3928139.1"/>
    <property type="molecule type" value="Genomic_DNA"/>
</dbReference>
<evidence type="ECO:0000256" key="4">
    <source>
        <dbReference type="PIRNR" id="PIRNR006078"/>
    </source>
</evidence>
<dbReference type="Proteomes" id="UP000494117">
    <property type="component" value="Unassembled WGS sequence"/>
</dbReference>
<dbReference type="SUPFAM" id="SSF110738">
    <property type="entry name" value="Glycerate kinase I"/>
    <property type="match status" value="1"/>
</dbReference>
<dbReference type="AlphaFoldDB" id="A0A6S7EYQ6"/>
<dbReference type="InterPro" id="IPR018197">
    <property type="entry name" value="Glycerate_kinase_RE-like"/>
</dbReference>
<dbReference type="PANTHER" id="PTHR21599:SF0">
    <property type="entry name" value="GLYCERATE KINASE"/>
    <property type="match status" value="1"/>
</dbReference>
<dbReference type="Pfam" id="PF02595">
    <property type="entry name" value="Gly_kinase"/>
    <property type="match status" value="1"/>
</dbReference>
<evidence type="ECO:0000313" key="6">
    <source>
        <dbReference type="Proteomes" id="UP000494117"/>
    </source>
</evidence>
<keyword evidence="2 4" id="KW-0808">Transferase</keyword>
<organism evidence="5 6">
    <name type="scientific">Achromobacter anxifer</name>
    <dbReference type="NCBI Taxonomy" id="1287737"/>
    <lineage>
        <taxon>Bacteria</taxon>
        <taxon>Pseudomonadati</taxon>
        <taxon>Pseudomonadota</taxon>
        <taxon>Betaproteobacteria</taxon>
        <taxon>Burkholderiales</taxon>
        <taxon>Alcaligenaceae</taxon>
        <taxon>Achromobacter</taxon>
    </lineage>
</organism>
<protein>
    <submittedName>
        <fullName evidence="5">Glycerate 3-kinase</fullName>
        <ecNumber evidence="5">2.7.1.31</ecNumber>
    </submittedName>
</protein>
<dbReference type="PANTHER" id="PTHR21599">
    <property type="entry name" value="GLYCERATE KINASE"/>
    <property type="match status" value="1"/>
</dbReference>
<accession>A0A6S7EYQ6</accession>
<dbReference type="NCBIfam" id="TIGR00045">
    <property type="entry name" value="glycerate kinase"/>
    <property type="match status" value="1"/>
</dbReference>
<keyword evidence="6" id="KW-1185">Reference proteome</keyword>
<dbReference type="Gene3D" id="3.90.1510.10">
    <property type="entry name" value="Glycerate kinase, domain 2"/>
    <property type="match status" value="1"/>
</dbReference>
<dbReference type="EC" id="2.7.1.31" evidence="5"/>
<keyword evidence="3 4" id="KW-0418">Kinase</keyword>
<gene>
    <name evidence="5" type="primary">glxK</name>
    <name evidence="5" type="ORF">LMG26858_06157</name>
</gene>
<comment type="similarity">
    <text evidence="1 4">Belongs to the glycerate kinase type-1 family.</text>
</comment>
<dbReference type="GO" id="GO:0031388">
    <property type="term" value="P:organic acid phosphorylation"/>
    <property type="evidence" value="ECO:0007669"/>
    <property type="project" value="UniProtKB-UniRule"/>
</dbReference>
<dbReference type="InterPro" id="IPR036129">
    <property type="entry name" value="Glycerate_kinase_sf"/>
</dbReference>
<reference evidence="5 6" key="1">
    <citation type="submission" date="2020-04" db="EMBL/GenBank/DDBJ databases">
        <authorList>
            <person name="De Canck E."/>
        </authorList>
    </citation>
    <scope>NUCLEOTIDE SEQUENCE [LARGE SCALE GENOMIC DNA]</scope>
    <source>
        <strain evidence="5 6">LMG 26858</strain>
    </source>
</reference>
<dbReference type="Gene3D" id="3.40.50.10350">
    <property type="entry name" value="Glycerate kinase, domain 1"/>
    <property type="match status" value="1"/>
</dbReference>
<dbReference type="PIRSF" id="PIRSF006078">
    <property type="entry name" value="GlxK"/>
    <property type="match status" value="1"/>
</dbReference>
<sequence>MVRRPRARRYHGHHLNRKTYPAEPVKIVIAPDSFKESVSAPDAAAAIARGVKAAVPGAHTVCIPMADGGEGTVEAVLAATGGKERQLTVNDALGYKVDAVWGLLEDGTAVIEMAAAAGLELIAPSKRDPMRASSHGVGELMLAALNAGAKRIILGLGGSATNDAGAGMLTALGVRLLDASGQSLPPGGGALGKLASIDTRGLDPRLADIRIDIASDVDNPLCGPQGASHVFGPQKGATPEQVLALDQMLTNFADVCAKHLGADHRDQPGAGAAGGLGFAAKAFLNAQFRPGVEIVAELGGLAQAVEGATLVFTGEGRMDAQTLRGKTPAGVARIAQRAGVPVVALAGSLGEGYEALHACGISAAFSLAPGPITLQQALTDAEKLLADRARDVMQLWMAAQKRML</sequence>
<evidence type="ECO:0000256" key="1">
    <source>
        <dbReference type="ARBA" id="ARBA00006284"/>
    </source>
</evidence>
<name>A0A6S7EYQ6_9BURK</name>
<dbReference type="GO" id="GO:0008887">
    <property type="term" value="F:glycerate kinase activity"/>
    <property type="evidence" value="ECO:0007669"/>
    <property type="project" value="UniProtKB-UniRule"/>
</dbReference>
<dbReference type="InterPro" id="IPR018193">
    <property type="entry name" value="Glyc_kinase_flavodox-like_fold"/>
</dbReference>